<dbReference type="Gene3D" id="3.80.10.10">
    <property type="entry name" value="Ribonuclease Inhibitor"/>
    <property type="match status" value="1"/>
</dbReference>
<evidence type="ECO:0000313" key="1">
    <source>
        <dbReference type="EMBL" id="QJG67266.1"/>
    </source>
</evidence>
<dbReference type="KEGG" id="mphe:HGG69_00635"/>
<dbReference type="InterPro" id="IPR032675">
    <property type="entry name" value="LRR_dom_sf"/>
</dbReference>
<accession>A0A858U993</accession>
<name>A0A858U993_9MOLU</name>
<dbReference type="Pfam" id="PF13306">
    <property type="entry name" value="LRR_5"/>
    <property type="match status" value="1"/>
</dbReference>
<protein>
    <submittedName>
        <fullName evidence="1">Leucine-rich repeat protein</fullName>
    </submittedName>
</protein>
<gene>
    <name evidence="1" type="ORF">HGG69_00635</name>
</gene>
<keyword evidence="2" id="KW-1185">Reference proteome</keyword>
<reference evidence="1 2" key="1">
    <citation type="submission" date="2020-04" db="EMBL/GenBank/DDBJ databases">
        <title>Novel Mycoplasma species detected in Phocoena phocoena (harbor porpoise) from the USA.</title>
        <authorList>
            <person name="Volokhov D.V."/>
        </authorList>
    </citation>
    <scope>NUCLEOTIDE SEQUENCE [LARGE SCALE GENOMIC DNA]</scope>
    <source>
        <strain evidence="1 2">Phocoena C-264-GEN</strain>
    </source>
</reference>
<evidence type="ECO:0000313" key="2">
    <source>
        <dbReference type="Proteomes" id="UP000501060"/>
    </source>
</evidence>
<organism evidence="1 2">
    <name type="scientific">Mycoplasma phocoenae</name>
    <dbReference type="NCBI Taxonomy" id="754517"/>
    <lineage>
        <taxon>Bacteria</taxon>
        <taxon>Bacillati</taxon>
        <taxon>Mycoplasmatota</taxon>
        <taxon>Mollicutes</taxon>
        <taxon>Mycoplasmataceae</taxon>
        <taxon>Mycoplasma</taxon>
    </lineage>
</organism>
<dbReference type="AlphaFoldDB" id="A0A858U993"/>
<sequence length="63" mass="6760">MNYSTNVTTIGSEVFAGTSLTTIELPKVTTIPYLAFAGVTSLESISLPNVTKLEAQHSKEQQT</sequence>
<dbReference type="InterPro" id="IPR026906">
    <property type="entry name" value="LRR_5"/>
</dbReference>
<dbReference type="EMBL" id="CP051481">
    <property type="protein sequence ID" value="QJG67266.1"/>
    <property type="molecule type" value="Genomic_DNA"/>
</dbReference>
<proteinExistence type="predicted"/>
<dbReference type="Proteomes" id="UP000501060">
    <property type="component" value="Chromosome"/>
</dbReference>